<evidence type="ECO:0000313" key="8">
    <source>
        <dbReference type="EMBL" id="GCD97017.1"/>
    </source>
</evidence>
<feature type="transmembrane region" description="Helical" evidence="6">
    <location>
        <begin position="144"/>
        <end position="162"/>
    </location>
</feature>
<dbReference type="InterPro" id="IPR005829">
    <property type="entry name" value="Sugar_transporter_CS"/>
</dbReference>
<dbReference type="InterPro" id="IPR011701">
    <property type="entry name" value="MFS"/>
</dbReference>
<dbReference type="EMBL" id="BIFH01000022">
    <property type="protein sequence ID" value="GCD97017.1"/>
    <property type="molecule type" value="Genomic_DNA"/>
</dbReference>
<name>A0A401YR11_9ACTN</name>
<feature type="transmembrane region" description="Helical" evidence="6">
    <location>
        <begin position="174"/>
        <end position="192"/>
    </location>
</feature>
<keyword evidence="4 6" id="KW-0472">Membrane</keyword>
<feature type="transmembrane region" description="Helical" evidence="6">
    <location>
        <begin position="15"/>
        <end position="38"/>
    </location>
</feature>
<reference evidence="8 9" key="1">
    <citation type="submission" date="2018-12" db="EMBL/GenBank/DDBJ databases">
        <title>Draft genome sequence of Embleya hyalina NBRC 13850T.</title>
        <authorList>
            <person name="Komaki H."/>
            <person name="Hosoyama A."/>
            <person name="Kimura A."/>
            <person name="Ichikawa N."/>
            <person name="Tamura T."/>
        </authorList>
    </citation>
    <scope>NUCLEOTIDE SEQUENCE [LARGE SCALE GENOMIC DNA]</scope>
    <source>
        <strain evidence="8 9">NBRC 13850</strain>
    </source>
</reference>
<feature type="transmembrane region" description="Helical" evidence="6">
    <location>
        <begin position="404"/>
        <end position="423"/>
    </location>
</feature>
<evidence type="ECO:0000256" key="4">
    <source>
        <dbReference type="ARBA" id="ARBA00023136"/>
    </source>
</evidence>
<evidence type="ECO:0000256" key="5">
    <source>
        <dbReference type="SAM" id="MobiDB-lite"/>
    </source>
</evidence>
<dbReference type="Gene3D" id="1.20.1250.20">
    <property type="entry name" value="MFS general substrate transporter like domains"/>
    <property type="match status" value="1"/>
</dbReference>
<dbReference type="PROSITE" id="PS00217">
    <property type="entry name" value="SUGAR_TRANSPORT_2"/>
    <property type="match status" value="1"/>
</dbReference>
<dbReference type="InterPro" id="IPR020846">
    <property type="entry name" value="MFS_dom"/>
</dbReference>
<accession>A0A401YR11</accession>
<feature type="transmembrane region" description="Helical" evidence="6">
    <location>
        <begin position="284"/>
        <end position="304"/>
    </location>
</feature>
<evidence type="ECO:0000256" key="1">
    <source>
        <dbReference type="ARBA" id="ARBA00004651"/>
    </source>
</evidence>
<feature type="transmembrane region" description="Helical" evidence="6">
    <location>
        <begin position="316"/>
        <end position="333"/>
    </location>
</feature>
<organism evidence="8 9">
    <name type="scientific">Embleya hyalina</name>
    <dbReference type="NCBI Taxonomy" id="516124"/>
    <lineage>
        <taxon>Bacteria</taxon>
        <taxon>Bacillati</taxon>
        <taxon>Actinomycetota</taxon>
        <taxon>Actinomycetes</taxon>
        <taxon>Kitasatosporales</taxon>
        <taxon>Streptomycetaceae</taxon>
        <taxon>Embleya</taxon>
    </lineage>
</organism>
<dbReference type="OrthoDB" id="9787026at2"/>
<feature type="domain" description="Major facilitator superfamily (MFS) profile" evidence="7">
    <location>
        <begin position="17"/>
        <end position="428"/>
    </location>
</feature>
<feature type="transmembrane region" description="Helical" evidence="6">
    <location>
        <begin position="58"/>
        <end position="79"/>
    </location>
</feature>
<dbReference type="Proteomes" id="UP000286931">
    <property type="component" value="Unassembled WGS sequence"/>
</dbReference>
<dbReference type="Pfam" id="PF07690">
    <property type="entry name" value="MFS_1"/>
    <property type="match status" value="1"/>
</dbReference>
<dbReference type="CDD" id="cd17365">
    <property type="entry name" value="MFS_PcaK_like"/>
    <property type="match status" value="1"/>
</dbReference>
<feature type="transmembrane region" description="Helical" evidence="6">
    <location>
        <begin position="86"/>
        <end position="105"/>
    </location>
</feature>
<sequence>MSETRQSQAWPRSGLLVVFLCFVTVVFDGYDLIVYGAVIPVLLKEPGWSLSVAEAGTIGSYGLTGMLIGALVAGTITDIIGRRPTILLCLGWFSVAMGACAFAPSPEWLGALRFVAGLGLGGVIPTATALTLEYAPAHRRSFTYALMFSGWAVGGALAAVAARSLLPDFGWRGMFALGAAPLLVLPVMLKALPESVHFLRTRGRFAEADELAYRMGLPAPIRPPVRPTVEARASRGQSVGSLFVARYRATTVVFWVTCFLGLLLVYGLNTWLPQIMLKAGFSLGASLSFLLALNAGTILGALVMARAADRWSAKPAIVAMFVTAAACIAGLSTRPPEAIAYLLVIGAGFGVGTQILLNSYIGMSYPVKARATALGWSLGVGRLGAILGPTIGGHLVAAELAPEWNFHFFAAIALIAAAAVALVPRTTTAPEPAEAPEPHDDIADIEPHRHENRH</sequence>
<feature type="region of interest" description="Disordered" evidence="5">
    <location>
        <begin position="428"/>
        <end position="454"/>
    </location>
</feature>
<dbReference type="AlphaFoldDB" id="A0A401YR11"/>
<evidence type="ECO:0000256" key="6">
    <source>
        <dbReference type="SAM" id="Phobius"/>
    </source>
</evidence>
<feature type="compositionally biased region" description="Basic and acidic residues" evidence="5">
    <location>
        <begin position="436"/>
        <end position="454"/>
    </location>
</feature>
<proteinExistence type="predicted"/>
<keyword evidence="2 6" id="KW-0812">Transmembrane</keyword>
<comment type="caution">
    <text evidence="8">The sequence shown here is derived from an EMBL/GenBank/DDBJ whole genome shotgun (WGS) entry which is preliminary data.</text>
</comment>
<dbReference type="PANTHER" id="PTHR23508">
    <property type="entry name" value="CARBOXYLIC ACID TRANSPORTER PROTEIN HOMOLOG"/>
    <property type="match status" value="1"/>
</dbReference>
<dbReference type="GO" id="GO:0005886">
    <property type="term" value="C:plasma membrane"/>
    <property type="evidence" value="ECO:0007669"/>
    <property type="project" value="UniProtKB-SubCell"/>
</dbReference>
<dbReference type="PROSITE" id="PS50850">
    <property type="entry name" value="MFS"/>
    <property type="match status" value="1"/>
</dbReference>
<feature type="transmembrane region" description="Helical" evidence="6">
    <location>
        <begin position="111"/>
        <end position="132"/>
    </location>
</feature>
<feature type="transmembrane region" description="Helical" evidence="6">
    <location>
        <begin position="373"/>
        <end position="392"/>
    </location>
</feature>
<dbReference type="SUPFAM" id="SSF103473">
    <property type="entry name" value="MFS general substrate transporter"/>
    <property type="match status" value="1"/>
</dbReference>
<evidence type="ECO:0000256" key="3">
    <source>
        <dbReference type="ARBA" id="ARBA00022989"/>
    </source>
</evidence>
<dbReference type="GO" id="GO:0046943">
    <property type="term" value="F:carboxylic acid transmembrane transporter activity"/>
    <property type="evidence" value="ECO:0007669"/>
    <property type="project" value="TreeGrafter"/>
</dbReference>
<keyword evidence="3 6" id="KW-1133">Transmembrane helix</keyword>
<feature type="transmembrane region" description="Helical" evidence="6">
    <location>
        <begin position="339"/>
        <end position="361"/>
    </location>
</feature>
<comment type="subcellular location">
    <subcellularLocation>
        <location evidence="1">Cell membrane</location>
        <topology evidence="1">Multi-pass membrane protein</topology>
    </subcellularLocation>
</comment>
<protein>
    <submittedName>
        <fullName evidence="8">MFS transporter</fullName>
    </submittedName>
</protein>
<evidence type="ECO:0000313" key="9">
    <source>
        <dbReference type="Proteomes" id="UP000286931"/>
    </source>
</evidence>
<dbReference type="PANTHER" id="PTHR23508:SF10">
    <property type="entry name" value="CARBOXYLIC ACID TRANSPORTER PROTEIN HOMOLOG"/>
    <property type="match status" value="1"/>
</dbReference>
<dbReference type="InterPro" id="IPR036259">
    <property type="entry name" value="MFS_trans_sf"/>
</dbReference>
<keyword evidence="9" id="KW-1185">Reference proteome</keyword>
<feature type="transmembrane region" description="Helical" evidence="6">
    <location>
        <begin position="252"/>
        <end position="272"/>
    </location>
</feature>
<evidence type="ECO:0000256" key="2">
    <source>
        <dbReference type="ARBA" id="ARBA00022692"/>
    </source>
</evidence>
<evidence type="ECO:0000259" key="7">
    <source>
        <dbReference type="PROSITE" id="PS50850"/>
    </source>
</evidence>
<gene>
    <name evidence="8" type="primary">benK</name>
    <name evidence="8" type="ORF">EHYA_04704</name>
</gene>